<accession>A0ABQ9ZP75</accession>
<sequence length="67" mass="7662">MAQPNNAPPDANGTYSLEKSRHILAADSYFRDPRQIWGRVYGSAQNTRKSSKIAKFPEQFMKIRDFG</sequence>
<evidence type="ECO:0000313" key="1">
    <source>
        <dbReference type="EMBL" id="KAK4014730.1"/>
    </source>
</evidence>
<gene>
    <name evidence="1" type="ORF">OUZ56_027240</name>
</gene>
<comment type="caution">
    <text evidence="1">The sequence shown here is derived from an EMBL/GenBank/DDBJ whole genome shotgun (WGS) entry which is preliminary data.</text>
</comment>
<proteinExistence type="predicted"/>
<name>A0ABQ9ZP75_9CRUS</name>
<evidence type="ECO:0000313" key="2">
    <source>
        <dbReference type="Proteomes" id="UP001234178"/>
    </source>
</evidence>
<reference evidence="1 2" key="1">
    <citation type="journal article" date="2023" name="Nucleic Acids Res.">
        <title>The hologenome of Daphnia magna reveals possible DNA methylation and microbiome-mediated evolution of the host genome.</title>
        <authorList>
            <person name="Chaturvedi A."/>
            <person name="Li X."/>
            <person name="Dhandapani V."/>
            <person name="Marshall H."/>
            <person name="Kissane S."/>
            <person name="Cuenca-Cambronero M."/>
            <person name="Asole G."/>
            <person name="Calvet F."/>
            <person name="Ruiz-Romero M."/>
            <person name="Marangio P."/>
            <person name="Guigo R."/>
            <person name="Rago D."/>
            <person name="Mirbahai L."/>
            <person name="Eastwood N."/>
            <person name="Colbourne J.K."/>
            <person name="Zhou J."/>
            <person name="Mallon E."/>
            <person name="Orsini L."/>
        </authorList>
    </citation>
    <scope>NUCLEOTIDE SEQUENCE [LARGE SCALE GENOMIC DNA]</scope>
    <source>
        <strain evidence="1">LRV0_1</strain>
    </source>
</reference>
<dbReference type="EMBL" id="JAOYFB010000004">
    <property type="protein sequence ID" value="KAK4014730.1"/>
    <property type="molecule type" value="Genomic_DNA"/>
</dbReference>
<keyword evidence="2" id="KW-1185">Reference proteome</keyword>
<protein>
    <submittedName>
        <fullName evidence="1">Uncharacterized protein</fullName>
    </submittedName>
</protein>
<organism evidence="1 2">
    <name type="scientific">Daphnia magna</name>
    <dbReference type="NCBI Taxonomy" id="35525"/>
    <lineage>
        <taxon>Eukaryota</taxon>
        <taxon>Metazoa</taxon>
        <taxon>Ecdysozoa</taxon>
        <taxon>Arthropoda</taxon>
        <taxon>Crustacea</taxon>
        <taxon>Branchiopoda</taxon>
        <taxon>Diplostraca</taxon>
        <taxon>Cladocera</taxon>
        <taxon>Anomopoda</taxon>
        <taxon>Daphniidae</taxon>
        <taxon>Daphnia</taxon>
    </lineage>
</organism>
<dbReference type="Proteomes" id="UP001234178">
    <property type="component" value="Unassembled WGS sequence"/>
</dbReference>